<dbReference type="RefSeq" id="WP_066159981.1">
    <property type="nucleotide sequence ID" value="NZ_CP020814.1"/>
</dbReference>
<dbReference type="InterPro" id="IPR017516">
    <property type="entry name" value="AbrB_dup"/>
</dbReference>
<dbReference type="KEGG" id="bkw:BkAM31D_07770"/>
<feature type="transmembrane region" description="Helical" evidence="1">
    <location>
        <begin position="176"/>
        <end position="195"/>
    </location>
</feature>
<dbReference type="InterPro" id="IPR007820">
    <property type="entry name" value="AbrB_fam"/>
</dbReference>
<protein>
    <submittedName>
        <fullName evidence="2">Putative ammonia monooxygenase</fullName>
    </submittedName>
</protein>
<keyword evidence="3" id="KW-1185">Reference proteome</keyword>
<feature type="transmembrane region" description="Helical" evidence="1">
    <location>
        <begin position="79"/>
        <end position="100"/>
    </location>
</feature>
<dbReference type="Pfam" id="PF05145">
    <property type="entry name" value="AbrB"/>
    <property type="match status" value="1"/>
</dbReference>
<dbReference type="PIRSF" id="PIRSF038991">
    <property type="entry name" value="Protein_AbrB"/>
    <property type="match status" value="1"/>
</dbReference>
<feature type="transmembrane region" description="Helical" evidence="1">
    <location>
        <begin position="225"/>
        <end position="242"/>
    </location>
</feature>
<feature type="transmembrane region" description="Helical" evidence="1">
    <location>
        <begin position="254"/>
        <end position="279"/>
    </location>
</feature>
<sequence length="351" mass="37842">MIKKLVYLMIAVSVGGLFSWLQIPAGWLLGSILTGIISAFFVVKIHLPNNLFKLSLAMIGGTIGLMLRPEQFLDYHSLLAPFLFTLFLTLVGGVGLGLFLKRYSNLNSNTAFFCCLPGGASEVIGLSLQYGANQQIVAAFHTTRITLFVLVIPLVVGLQAPTFSQGLQKSGLALNHYALALFLLFVVMVLTIILSKKITFPGSSLFFAIGLGFIAHLLFPAVEMPGFIAGFAQGIMGAIIGMRFDKDTFKQIRAIGLISGITLLIYFLMSLALATVFYLLTPIGWFTSLLSIVPAGAAEMASTATALNIEPAMVATLQMARVLALFIALPFLIKLFADKTDEKVGAYGKEQ</sequence>
<dbReference type="PANTHER" id="PTHR38457:SF1">
    <property type="entry name" value="REGULATOR ABRB-RELATED"/>
    <property type="match status" value="1"/>
</dbReference>
<dbReference type="AlphaFoldDB" id="A0A1X9M8P3"/>
<dbReference type="GO" id="GO:0010468">
    <property type="term" value="P:regulation of gene expression"/>
    <property type="evidence" value="ECO:0007669"/>
    <property type="project" value="InterPro"/>
</dbReference>
<dbReference type="GO" id="GO:0016020">
    <property type="term" value="C:membrane"/>
    <property type="evidence" value="ECO:0007669"/>
    <property type="project" value="InterPro"/>
</dbReference>
<gene>
    <name evidence="2" type="ORF">BkAM31D_07770</name>
</gene>
<dbReference type="GO" id="GO:0004497">
    <property type="term" value="F:monooxygenase activity"/>
    <property type="evidence" value="ECO:0007669"/>
    <property type="project" value="UniProtKB-KW"/>
</dbReference>
<dbReference type="Proteomes" id="UP000193006">
    <property type="component" value="Chromosome"/>
</dbReference>
<feature type="transmembrane region" description="Helical" evidence="1">
    <location>
        <begin position="319"/>
        <end position="337"/>
    </location>
</feature>
<keyword evidence="2" id="KW-0503">Monooxygenase</keyword>
<dbReference type="EMBL" id="CP020814">
    <property type="protein sequence ID" value="ARK29766.1"/>
    <property type="molecule type" value="Genomic_DNA"/>
</dbReference>
<name>A0A1X9M8P3_9BACI</name>
<keyword evidence="1" id="KW-1133">Transmembrane helix</keyword>
<reference evidence="2 3" key="1">
    <citation type="submission" date="2017-04" db="EMBL/GenBank/DDBJ databases">
        <title>Bacillus krulwichiae AM31D Genome sequencing and assembly.</title>
        <authorList>
            <person name="Krulwich T.A."/>
            <person name="Anastor L."/>
            <person name="Ehrlich R."/>
            <person name="Ehrlich G.D."/>
            <person name="Janto B."/>
        </authorList>
    </citation>
    <scope>NUCLEOTIDE SEQUENCE [LARGE SCALE GENOMIC DNA]</scope>
    <source>
        <strain evidence="2 3">AM31D</strain>
    </source>
</reference>
<feature type="transmembrane region" description="Helical" evidence="1">
    <location>
        <begin position="202"/>
        <end position="219"/>
    </location>
</feature>
<proteinExistence type="predicted"/>
<dbReference type="PANTHER" id="PTHR38457">
    <property type="entry name" value="REGULATOR ABRB-RELATED"/>
    <property type="match status" value="1"/>
</dbReference>
<feature type="transmembrane region" description="Helical" evidence="1">
    <location>
        <begin position="136"/>
        <end position="156"/>
    </location>
</feature>
<accession>A0A1X9M8P3</accession>
<evidence type="ECO:0000313" key="3">
    <source>
        <dbReference type="Proteomes" id="UP000193006"/>
    </source>
</evidence>
<keyword evidence="1" id="KW-0472">Membrane</keyword>
<evidence type="ECO:0000256" key="1">
    <source>
        <dbReference type="SAM" id="Phobius"/>
    </source>
</evidence>
<keyword evidence="2" id="KW-0560">Oxidoreductase</keyword>
<dbReference type="STRING" id="199441.BkAM31D_07770"/>
<keyword evidence="1" id="KW-0812">Transmembrane</keyword>
<organism evidence="2 3">
    <name type="scientific">Halalkalibacter krulwichiae</name>
    <dbReference type="NCBI Taxonomy" id="199441"/>
    <lineage>
        <taxon>Bacteria</taxon>
        <taxon>Bacillati</taxon>
        <taxon>Bacillota</taxon>
        <taxon>Bacilli</taxon>
        <taxon>Bacillales</taxon>
        <taxon>Bacillaceae</taxon>
        <taxon>Halalkalibacter</taxon>
    </lineage>
</organism>
<feature type="transmembrane region" description="Helical" evidence="1">
    <location>
        <begin position="50"/>
        <end position="67"/>
    </location>
</feature>
<dbReference type="NCBIfam" id="TIGR03082">
    <property type="entry name" value="Gneg_AbrB_dup"/>
    <property type="match status" value="2"/>
</dbReference>
<feature type="transmembrane region" description="Helical" evidence="1">
    <location>
        <begin position="27"/>
        <end position="43"/>
    </location>
</feature>
<evidence type="ECO:0000313" key="2">
    <source>
        <dbReference type="EMBL" id="ARK29766.1"/>
    </source>
</evidence>